<evidence type="ECO:0000259" key="2">
    <source>
        <dbReference type="SMART" id="SM00829"/>
    </source>
</evidence>
<evidence type="ECO:0000313" key="3">
    <source>
        <dbReference type="EMBL" id="GGE74736.1"/>
    </source>
</evidence>
<dbReference type="InterPro" id="IPR011032">
    <property type="entry name" value="GroES-like_sf"/>
</dbReference>
<gene>
    <name evidence="3" type="primary">qor</name>
    <name evidence="3" type="ORF">GCM10007140_25740</name>
</gene>
<dbReference type="Pfam" id="PF00107">
    <property type="entry name" value="ADH_zinc_N"/>
    <property type="match status" value="1"/>
</dbReference>
<keyword evidence="4" id="KW-1185">Reference proteome</keyword>
<dbReference type="SUPFAM" id="SSF51735">
    <property type="entry name" value="NAD(P)-binding Rossmann-fold domains"/>
    <property type="match status" value="1"/>
</dbReference>
<comment type="caution">
    <text evidence="3">The sequence shown here is derived from an EMBL/GenBank/DDBJ whole genome shotgun (WGS) entry which is preliminary data.</text>
</comment>
<dbReference type="SMART" id="SM00829">
    <property type="entry name" value="PKS_ER"/>
    <property type="match status" value="1"/>
</dbReference>
<feature type="domain" description="Enoyl reductase (ER)" evidence="2">
    <location>
        <begin position="12"/>
        <end position="326"/>
    </location>
</feature>
<dbReference type="CDD" id="cd08272">
    <property type="entry name" value="MDR6"/>
    <property type="match status" value="1"/>
</dbReference>
<evidence type="ECO:0000313" key="4">
    <source>
        <dbReference type="Proteomes" id="UP000605259"/>
    </source>
</evidence>
<dbReference type="InterPro" id="IPR013149">
    <property type="entry name" value="ADH-like_C"/>
</dbReference>
<dbReference type="PANTHER" id="PTHR44154:SF1">
    <property type="entry name" value="QUINONE OXIDOREDUCTASE"/>
    <property type="match status" value="1"/>
</dbReference>
<dbReference type="Gene3D" id="3.40.50.720">
    <property type="entry name" value="NAD(P)-binding Rossmann-like Domain"/>
    <property type="match status" value="1"/>
</dbReference>
<dbReference type="EMBL" id="BMFK01000002">
    <property type="protein sequence ID" value="GGE74736.1"/>
    <property type="molecule type" value="Genomic_DNA"/>
</dbReference>
<reference evidence="3" key="1">
    <citation type="journal article" date="2014" name="Int. J. Syst. Evol. Microbiol.">
        <title>Complete genome sequence of Corynebacterium casei LMG S-19264T (=DSM 44701T), isolated from a smear-ripened cheese.</title>
        <authorList>
            <consortium name="US DOE Joint Genome Institute (JGI-PGF)"/>
            <person name="Walter F."/>
            <person name="Albersmeier A."/>
            <person name="Kalinowski J."/>
            <person name="Ruckert C."/>
        </authorList>
    </citation>
    <scope>NUCLEOTIDE SEQUENCE</scope>
    <source>
        <strain evidence="3">CGMCC 1.12698</strain>
    </source>
</reference>
<dbReference type="InterPro" id="IPR051603">
    <property type="entry name" value="Zinc-ADH_QOR/CCCR"/>
</dbReference>
<sequence>MRAYVLNEFSKRAHFEQIEIEKPVVLPGYVLIRVAATSINPIDGKIRSGAVPIGPSIPAILHGDVAGVVVDIGEGVTGFSIGDEVYGYAGGVKGRQGALADYMVAEATLIAHKPKTLSFQEASALPVVAITAWKALIERANIQQGQKVLIHGATGGVGHIAIQLAKYKGAIVYATASSEEKVKIGYELGADHVFSYREKHVDEYVEEYTDGKGFDVVLDTVGTQTLDDSLQAAKVNGTVMSIATRSTHDLSMMHAKGLTLHVVFSIIPLLHHEGKEEQQRILQLLAEVIDNTGMKPLLDPLSFSFGDANKAYEYMENEKKYGKVILYNESFSGA</sequence>
<dbReference type="InterPro" id="IPR036291">
    <property type="entry name" value="NAD(P)-bd_dom_sf"/>
</dbReference>
<reference evidence="3" key="2">
    <citation type="submission" date="2020-09" db="EMBL/GenBank/DDBJ databases">
        <authorList>
            <person name="Sun Q."/>
            <person name="Zhou Y."/>
        </authorList>
    </citation>
    <scope>NUCLEOTIDE SEQUENCE</scope>
    <source>
        <strain evidence="3">CGMCC 1.12698</strain>
    </source>
</reference>
<dbReference type="AlphaFoldDB" id="A0A917AUU3"/>
<dbReference type="RefSeq" id="WP_188388897.1">
    <property type="nucleotide sequence ID" value="NZ_BMFK01000002.1"/>
</dbReference>
<dbReference type="GO" id="GO:0016491">
    <property type="term" value="F:oxidoreductase activity"/>
    <property type="evidence" value="ECO:0007669"/>
    <property type="project" value="InterPro"/>
</dbReference>
<dbReference type="PANTHER" id="PTHR44154">
    <property type="entry name" value="QUINONE OXIDOREDUCTASE"/>
    <property type="match status" value="1"/>
</dbReference>
<keyword evidence="1" id="KW-0521">NADP</keyword>
<protein>
    <submittedName>
        <fullName evidence="3">Quinone oxidoreductase</fullName>
    </submittedName>
</protein>
<dbReference type="InterPro" id="IPR013154">
    <property type="entry name" value="ADH-like_N"/>
</dbReference>
<name>A0A917AUU3_9BACI</name>
<dbReference type="Pfam" id="PF08240">
    <property type="entry name" value="ADH_N"/>
    <property type="match status" value="1"/>
</dbReference>
<accession>A0A917AUU3</accession>
<evidence type="ECO:0000256" key="1">
    <source>
        <dbReference type="ARBA" id="ARBA00022857"/>
    </source>
</evidence>
<dbReference type="SUPFAM" id="SSF50129">
    <property type="entry name" value="GroES-like"/>
    <property type="match status" value="1"/>
</dbReference>
<proteinExistence type="predicted"/>
<dbReference type="Proteomes" id="UP000605259">
    <property type="component" value="Unassembled WGS sequence"/>
</dbReference>
<dbReference type="Gene3D" id="3.90.180.10">
    <property type="entry name" value="Medium-chain alcohol dehydrogenases, catalytic domain"/>
    <property type="match status" value="1"/>
</dbReference>
<dbReference type="InterPro" id="IPR020843">
    <property type="entry name" value="ER"/>
</dbReference>
<organism evidence="3 4">
    <name type="scientific">Priestia taiwanensis</name>
    <dbReference type="NCBI Taxonomy" id="1347902"/>
    <lineage>
        <taxon>Bacteria</taxon>
        <taxon>Bacillati</taxon>
        <taxon>Bacillota</taxon>
        <taxon>Bacilli</taxon>
        <taxon>Bacillales</taxon>
        <taxon>Bacillaceae</taxon>
        <taxon>Priestia</taxon>
    </lineage>
</organism>